<dbReference type="CDD" id="cd24153">
    <property type="entry name" value="SARM1_N"/>
    <property type="match status" value="1"/>
</dbReference>
<dbReference type="PROSITE" id="PS50104">
    <property type="entry name" value="TIR"/>
    <property type="match status" value="1"/>
</dbReference>
<keyword evidence="6" id="KW-0677">Repeat</keyword>
<evidence type="ECO:0000256" key="1">
    <source>
        <dbReference type="ARBA" id="ARBA00004496"/>
    </source>
</evidence>
<dbReference type="PANTHER" id="PTHR22998:SF1">
    <property type="entry name" value="NAD(+) HYDROLASE SARM1"/>
    <property type="match status" value="1"/>
</dbReference>
<feature type="region of interest" description="Disordered" evidence="11">
    <location>
        <begin position="102"/>
        <end position="127"/>
    </location>
</feature>
<dbReference type="PANTHER" id="PTHR22998">
    <property type="entry name" value="SARM1"/>
    <property type="match status" value="1"/>
</dbReference>
<evidence type="ECO:0000259" key="13">
    <source>
        <dbReference type="PROSITE" id="PS50105"/>
    </source>
</evidence>
<keyword evidence="5" id="KW-0399">Innate immunity</keyword>
<comment type="similarity">
    <text evidence="2">Belongs to the SARM1 family.</text>
</comment>
<feature type="domain" description="SAM" evidence="13">
    <location>
        <begin position="668"/>
        <end position="725"/>
    </location>
</feature>
<evidence type="ECO:0000256" key="4">
    <source>
        <dbReference type="ARBA" id="ARBA00022490"/>
    </source>
</evidence>
<feature type="region of interest" description="Disordered" evidence="11">
    <location>
        <begin position="187"/>
        <end position="209"/>
    </location>
</feature>
<dbReference type="Gene3D" id="1.25.10.10">
    <property type="entry name" value="Leucine-rich Repeat Variant"/>
    <property type="match status" value="1"/>
</dbReference>
<dbReference type="InterPro" id="IPR001660">
    <property type="entry name" value="SAM"/>
</dbReference>
<feature type="domain" description="TIR" evidence="12">
    <location>
        <begin position="854"/>
        <end position="1000"/>
    </location>
</feature>
<protein>
    <recommendedName>
        <fullName evidence="3">ADP-ribosyl cyclase/cyclic ADP-ribose hydrolase</fullName>
        <ecNumber evidence="3">3.2.2.6</ecNumber>
    </recommendedName>
</protein>
<comment type="catalytic activity">
    <reaction evidence="10">
        <text>NAD(+) + H2O = ADP-D-ribose + nicotinamide + H(+)</text>
        <dbReference type="Rhea" id="RHEA:16301"/>
        <dbReference type="ChEBI" id="CHEBI:15377"/>
        <dbReference type="ChEBI" id="CHEBI:15378"/>
        <dbReference type="ChEBI" id="CHEBI:17154"/>
        <dbReference type="ChEBI" id="CHEBI:57540"/>
        <dbReference type="ChEBI" id="CHEBI:57967"/>
        <dbReference type="EC" id="3.2.2.6"/>
    </reaction>
    <physiologicalReaction direction="left-to-right" evidence="10">
        <dbReference type="Rhea" id="RHEA:16302"/>
    </physiologicalReaction>
</comment>
<dbReference type="InterPro" id="IPR039184">
    <property type="entry name" value="SARM1"/>
</dbReference>
<name>A0ABM1VSA1_APLCA</name>
<dbReference type="InterPro" id="IPR016024">
    <property type="entry name" value="ARM-type_fold"/>
</dbReference>
<dbReference type="GeneID" id="101850713"/>
<evidence type="ECO:0000259" key="12">
    <source>
        <dbReference type="PROSITE" id="PS50104"/>
    </source>
</evidence>
<feature type="region of interest" description="Disordered" evidence="11">
    <location>
        <begin position="1012"/>
        <end position="1038"/>
    </location>
</feature>
<keyword evidence="8" id="KW-0391">Immunity</keyword>
<dbReference type="Pfam" id="PF00536">
    <property type="entry name" value="SAM_1"/>
    <property type="match status" value="1"/>
</dbReference>
<dbReference type="PROSITE" id="PS50105">
    <property type="entry name" value="SAM_DOMAIN"/>
    <property type="match status" value="3"/>
</dbReference>
<dbReference type="InterPro" id="IPR000157">
    <property type="entry name" value="TIR_dom"/>
</dbReference>
<dbReference type="SMART" id="SM00255">
    <property type="entry name" value="TIR"/>
    <property type="match status" value="1"/>
</dbReference>
<reference evidence="15" key="1">
    <citation type="submission" date="2025-08" db="UniProtKB">
        <authorList>
            <consortium name="RefSeq"/>
        </authorList>
    </citation>
    <scope>IDENTIFICATION</scope>
</reference>
<organism evidence="14 15">
    <name type="scientific">Aplysia californica</name>
    <name type="common">California sea hare</name>
    <dbReference type="NCBI Taxonomy" id="6500"/>
    <lineage>
        <taxon>Eukaryota</taxon>
        <taxon>Metazoa</taxon>
        <taxon>Spiralia</taxon>
        <taxon>Lophotrochozoa</taxon>
        <taxon>Mollusca</taxon>
        <taxon>Gastropoda</taxon>
        <taxon>Heterobranchia</taxon>
        <taxon>Euthyneura</taxon>
        <taxon>Tectipleura</taxon>
        <taxon>Aplysiida</taxon>
        <taxon>Aplysioidea</taxon>
        <taxon>Aplysiidae</taxon>
        <taxon>Aplysia</taxon>
    </lineage>
</organism>
<dbReference type="SUPFAM" id="SSF47769">
    <property type="entry name" value="SAM/Pointed domain"/>
    <property type="match status" value="2"/>
</dbReference>
<dbReference type="SUPFAM" id="SSF48371">
    <property type="entry name" value="ARM repeat"/>
    <property type="match status" value="1"/>
</dbReference>
<evidence type="ECO:0000256" key="7">
    <source>
        <dbReference type="ARBA" id="ARBA00022801"/>
    </source>
</evidence>
<comment type="subcellular location">
    <subcellularLocation>
        <location evidence="1">Cytoplasm</location>
    </subcellularLocation>
</comment>
<evidence type="ECO:0000256" key="6">
    <source>
        <dbReference type="ARBA" id="ARBA00022737"/>
    </source>
</evidence>
<accession>A0ABM1VSA1</accession>
<evidence type="ECO:0000313" key="15">
    <source>
        <dbReference type="RefSeq" id="XP_035825293.1"/>
    </source>
</evidence>
<dbReference type="Pfam" id="PF07647">
    <property type="entry name" value="SAM_2"/>
    <property type="match status" value="2"/>
</dbReference>
<proteinExistence type="inferred from homology"/>
<feature type="compositionally biased region" description="Acidic residues" evidence="11">
    <location>
        <begin position="15"/>
        <end position="24"/>
    </location>
</feature>
<sequence>MEDNSSSQPSKDDGVEPENCDNVEDSPKSPRSPLKKNPAFDSSKLIERSQSDAILLSSENLKQPYARAGSVDYIGQIIKNSVLTGNVSESSKVYFDLSNFENSETDDDDVVTPTSKNRKKKRPLSTQSSRLLMTARGLETIHQGVELAEGEVADQDEVREVSEYDKDITFEAAPGELEFLPPHRRSVGDYEEGMGSGPPSSPADDLDSSDGSTCFYTKYPLRFPHGYSLSKYRHNLKLSYQTLSQKLEQQIIQLRGLHVEIVDLIDASTTWADQVTKVKILQDILKLTKEAWDTPVYGRDLAYSLCDIIRMEGLLDQLIANCSSTSRDILLASANLLEQVMSTRNRERVAKDGLEAVVKMTRDFAGDLEMAKATTGVLENMFKLSEETCTKVINLGGLDVILRWCRCGTDYSILRRCAKALANLALFGGADNQEIMSKHKVPEWLFPLAFSDDNSIRYYACLAISSLVANKELEASVIKSGTLDLVLPFINSNKPSQFAQSDVTHKQGRDKIWLKHLIPLLFSRRQEAQALAAFHFAMEAIIKAEQGRQEIFHEIDAVEPLKKIASSPNTVASKLAAEALKMIGEKIPHKLSQQVPLWTVDDVVYWVTQIGFEDNAVHFREAQVDGDLLLILTDDDLHGALGMTSSVVRKRFARELKSLKITADYSISDPTALDNWLMSLNPELSQYTYWMLRQGVDKFELKTLSEEELKVECGIHNSIHRRQILMHREGGVWDPPSADPLGGFARELKSLKITADYSISDPTALDNWLMSLNPELSQYTYWMLRQGVDKFELKTLSEEELKVECGIHNSIHRRQILMHREELVTPDTPSLPHHHLPGLPSIDPGLSINLTTLRSIDVFICYRRSSGSQLASLLKVHLQLRGFSVFLDIDRLRAGKFDENLLYSIQMSQHFVLILTPDALDRCIGDESQEDWVHKEIVAALETNCNIVPIIDNFEWPPLERLPHDMRGVVRFNSVRWVHEYQDACVDKLETFLRRGRRLSQQVHNSFASMHLPSDAQFPPDSPHKTSSCHSLADLVPT</sequence>
<keyword evidence="4" id="KW-0963">Cytoplasm</keyword>
<feature type="region of interest" description="Disordered" evidence="11">
    <location>
        <begin position="1"/>
        <end position="45"/>
    </location>
</feature>
<dbReference type="InterPro" id="IPR035897">
    <property type="entry name" value="Toll_tir_struct_dom_sf"/>
</dbReference>
<keyword evidence="14" id="KW-1185">Reference proteome</keyword>
<dbReference type="Proteomes" id="UP000694888">
    <property type="component" value="Unplaced"/>
</dbReference>
<dbReference type="SUPFAM" id="SSF52200">
    <property type="entry name" value="Toll/Interleukin receptor TIR domain"/>
    <property type="match status" value="1"/>
</dbReference>
<evidence type="ECO:0000256" key="3">
    <source>
        <dbReference type="ARBA" id="ARBA00011982"/>
    </source>
</evidence>
<evidence type="ECO:0000256" key="10">
    <source>
        <dbReference type="ARBA" id="ARBA00047304"/>
    </source>
</evidence>
<evidence type="ECO:0000256" key="5">
    <source>
        <dbReference type="ARBA" id="ARBA00022588"/>
    </source>
</evidence>
<dbReference type="SMART" id="SM00454">
    <property type="entry name" value="SAM"/>
    <property type="match status" value="3"/>
</dbReference>
<keyword evidence="7 15" id="KW-0378">Hydrolase</keyword>
<dbReference type="RefSeq" id="XP_035825293.1">
    <property type="nucleotide sequence ID" value="XM_035969400.1"/>
</dbReference>
<evidence type="ECO:0000313" key="14">
    <source>
        <dbReference type="Proteomes" id="UP000694888"/>
    </source>
</evidence>
<evidence type="ECO:0000256" key="11">
    <source>
        <dbReference type="SAM" id="MobiDB-lite"/>
    </source>
</evidence>
<dbReference type="Gene3D" id="1.10.150.50">
    <property type="entry name" value="Transcription Factor, Ets-1"/>
    <property type="match status" value="3"/>
</dbReference>
<evidence type="ECO:0000256" key="2">
    <source>
        <dbReference type="ARBA" id="ARBA00008291"/>
    </source>
</evidence>
<dbReference type="InterPro" id="IPR011989">
    <property type="entry name" value="ARM-like"/>
</dbReference>
<gene>
    <name evidence="15" type="primary">LOC101850713</name>
</gene>
<keyword evidence="9" id="KW-0520">NAD</keyword>
<dbReference type="EC" id="3.2.2.6" evidence="3"/>
<evidence type="ECO:0000256" key="8">
    <source>
        <dbReference type="ARBA" id="ARBA00022859"/>
    </source>
</evidence>
<dbReference type="InterPro" id="IPR013761">
    <property type="entry name" value="SAM/pointed_sf"/>
</dbReference>
<feature type="domain" description="SAM" evidence="13">
    <location>
        <begin position="760"/>
        <end position="826"/>
    </location>
</feature>
<dbReference type="GO" id="GO:0016787">
    <property type="term" value="F:hydrolase activity"/>
    <property type="evidence" value="ECO:0007669"/>
    <property type="project" value="UniProtKB-KW"/>
</dbReference>
<dbReference type="Gene3D" id="3.40.50.10140">
    <property type="entry name" value="Toll/interleukin-1 receptor homology (TIR) domain"/>
    <property type="match status" value="1"/>
</dbReference>
<feature type="domain" description="SAM" evidence="13">
    <location>
        <begin position="598"/>
        <end position="662"/>
    </location>
</feature>
<dbReference type="Pfam" id="PF13676">
    <property type="entry name" value="TIR_2"/>
    <property type="match status" value="1"/>
</dbReference>
<evidence type="ECO:0000256" key="9">
    <source>
        <dbReference type="ARBA" id="ARBA00023027"/>
    </source>
</evidence>